<feature type="signal peptide" evidence="1">
    <location>
        <begin position="1"/>
        <end position="20"/>
    </location>
</feature>
<accession>A0A378YLJ8</accession>
<sequence length="117" mass="11657">MRTTLIVTAAAALAMVPVSAAAEGPGDNTLRVSAVHAADRFPIEGVTADVSDCMGGPVLATVTTGANGAGSFGVASGCYRVQLTSTPAGCTLDGEPAVQLAVIPGMVQTADYRFRCA</sequence>
<dbReference type="EMBL" id="UGRY01000002">
    <property type="protein sequence ID" value="SUA77279.1"/>
    <property type="molecule type" value="Genomic_DNA"/>
</dbReference>
<dbReference type="Gene3D" id="2.60.40.10">
    <property type="entry name" value="Immunoglobulins"/>
    <property type="match status" value="1"/>
</dbReference>
<evidence type="ECO:0000256" key="1">
    <source>
        <dbReference type="SAM" id="SignalP"/>
    </source>
</evidence>
<dbReference type="AlphaFoldDB" id="A0A378YLJ8"/>
<dbReference type="OrthoDB" id="4557150at2"/>
<evidence type="ECO:0000313" key="2">
    <source>
        <dbReference type="EMBL" id="SUA77279.1"/>
    </source>
</evidence>
<feature type="chain" id="PRO_5039620004" description="Carboxypeptidase regulatory-like domain-containing protein" evidence="1">
    <location>
        <begin position="21"/>
        <end position="117"/>
    </location>
</feature>
<dbReference type="STRING" id="1406858.GCA_000710895_05926"/>
<reference evidence="2 3" key="1">
    <citation type="submission" date="2018-06" db="EMBL/GenBank/DDBJ databases">
        <authorList>
            <consortium name="Pathogen Informatics"/>
            <person name="Doyle S."/>
        </authorList>
    </citation>
    <scope>NUCLEOTIDE SEQUENCE [LARGE SCALE GENOMIC DNA]</scope>
    <source>
        <strain evidence="2 3">NCTC1934</strain>
    </source>
</reference>
<proteinExistence type="predicted"/>
<keyword evidence="1" id="KW-0732">Signal</keyword>
<dbReference type="GO" id="GO:0005975">
    <property type="term" value="P:carbohydrate metabolic process"/>
    <property type="evidence" value="ECO:0007669"/>
    <property type="project" value="UniProtKB-ARBA"/>
</dbReference>
<organism evidence="2 3">
    <name type="scientific">Nocardia otitidiscaviarum</name>
    <dbReference type="NCBI Taxonomy" id="1823"/>
    <lineage>
        <taxon>Bacteria</taxon>
        <taxon>Bacillati</taxon>
        <taxon>Actinomycetota</taxon>
        <taxon>Actinomycetes</taxon>
        <taxon>Mycobacteriales</taxon>
        <taxon>Nocardiaceae</taxon>
        <taxon>Nocardia</taxon>
    </lineage>
</organism>
<gene>
    <name evidence="2" type="ORF">NCTC1934_02949</name>
</gene>
<dbReference type="InterPro" id="IPR013783">
    <property type="entry name" value="Ig-like_fold"/>
</dbReference>
<evidence type="ECO:0000313" key="3">
    <source>
        <dbReference type="Proteomes" id="UP000255467"/>
    </source>
</evidence>
<dbReference type="Proteomes" id="UP000255467">
    <property type="component" value="Unassembled WGS sequence"/>
</dbReference>
<evidence type="ECO:0008006" key="4">
    <source>
        <dbReference type="Google" id="ProtNLM"/>
    </source>
</evidence>
<dbReference type="RefSeq" id="WP_039810639.1">
    <property type="nucleotide sequence ID" value="NZ_UGRY01000002.1"/>
</dbReference>
<keyword evidence="3" id="KW-1185">Reference proteome</keyword>
<protein>
    <recommendedName>
        <fullName evidence="4">Carboxypeptidase regulatory-like domain-containing protein</fullName>
    </recommendedName>
</protein>
<name>A0A378YLJ8_9NOCA</name>